<protein>
    <submittedName>
        <fullName evidence="6">LacI family transcriptional regulator</fullName>
    </submittedName>
</protein>
<dbReference type="EMBL" id="CP023004">
    <property type="protein sequence ID" value="AWI10301.1"/>
    <property type="molecule type" value="Genomic_DNA"/>
</dbReference>
<dbReference type="KEGG" id="elut:CKA38_14495"/>
<dbReference type="SUPFAM" id="SSF53822">
    <property type="entry name" value="Periplasmic binding protein-like I"/>
    <property type="match status" value="1"/>
</dbReference>
<sequence>MSIRKIAAITKLSTATVSLALQNSAKISAATRARVAGAARQIGYRPDAKVAELMSRIRHASKPGDGACFGVISLYDTPRPWEKSLHLARLHEGMSARAGALGYRLEPLWMRAPGMSMRRFRGVLDARGINGLLCFGSPRLDAELPRELDHYAIVTQGLSIRTPLHRVINHAYNDTIRALDRLHEMGYRRPGLLLGEYEDERGGMANASAYLGWCERRLGVPGGVPILRMNRIDEKPLRQWLRCHAPDAIIIAHLYDVLADFSRALAKIGVKVPEDVGTLALSQVLEGTPFSGFQENQRLMGEWAVEMLVSRIINGDFGIPRHPRFEMVESVWIEGESLRPVPRGFA</sequence>
<dbReference type="Gene3D" id="1.10.260.40">
    <property type="entry name" value="lambda repressor-like DNA-binding domains"/>
    <property type="match status" value="1"/>
</dbReference>
<gene>
    <name evidence="6" type="ORF">CKA38_14495</name>
</gene>
<dbReference type="InterPro" id="IPR010982">
    <property type="entry name" value="Lambda_DNA-bd_dom_sf"/>
</dbReference>
<name>A0A2U8E632_9BACT</name>
<evidence type="ECO:0000256" key="3">
    <source>
        <dbReference type="ARBA" id="ARBA00023163"/>
    </source>
</evidence>
<feature type="domain" description="HTH lacI-type" evidence="5">
    <location>
        <begin position="1"/>
        <end position="55"/>
    </location>
</feature>
<evidence type="ECO:0000313" key="7">
    <source>
        <dbReference type="Proteomes" id="UP000244896"/>
    </source>
</evidence>
<keyword evidence="1" id="KW-0805">Transcription regulation</keyword>
<keyword evidence="7" id="KW-1185">Reference proteome</keyword>
<dbReference type="Proteomes" id="UP000244896">
    <property type="component" value="Chromosome"/>
</dbReference>
<keyword evidence="3" id="KW-0804">Transcription</keyword>
<evidence type="ECO:0000259" key="5">
    <source>
        <dbReference type="PROSITE" id="PS50932"/>
    </source>
</evidence>
<evidence type="ECO:0000256" key="1">
    <source>
        <dbReference type="ARBA" id="ARBA00023015"/>
    </source>
</evidence>
<dbReference type="OrthoDB" id="9798934at2"/>
<feature type="chain" id="PRO_5015961881" evidence="4">
    <location>
        <begin position="21"/>
        <end position="346"/>
    </location>
</feature>
<dbReference type="RefSeq" id="WP_108826205.1">
    <property type="nucleotide sequence ID" value="NZ_CP023004.1"/>
</dbReference>
<evidence type="ECO:0000256" key="2">
    <source>
        <dbReference type="ARBA" id="ARBA00023125"/>
    </source>
</evidence>
<feature type="signal peptide" evidence="4">
    <location>
        <begin position="1"/>
        <end position="20"/>
    </location>
</feature>
<evidence type="ECO:0000256" key="4">
    <source>
        <dbReference type="SAM" id="SignalP"/>
    </source>
</evidence>
<accession>A0A2U8E632</accession>
<dbReference type="SMART" id="SM00354">
    <property type="entry name" value="HTH_LACI"/>
    <property type="match status" value="1"/>
</dbReference>
<keyword evidence="4" id="KW-0732">Signal</keyword>
<dbReference type="InterPro" id="IPR028082">
    <property type="entry name" value="Peripla_BP_I"/>
</dbReference>
<dbReference type="GO" id="GO:0003700">
    <property type="term" value="F:DNA-binding transcription factor activity"/>
    <property type="evidence" value="ECO:0007669"/>
    <property type="project" value="TreeGrafter"/>
</dbReference>
<dbReference type="GO" id="GO:0000976">
    <property type="term" value="F:transcription cis-regulatory region binding"/>
    <property type="evidence" value="ECO:0007669"/>
    <property type="project" value="TreeGrafter"/>
</dbReference>
<dbReference type="Pfam" id="PF13377">
    <property type="entry name" value="Peripla_BP_3"/>
    <property type="match status" value="1"/>
</dbReference>
<dbReference type="InterPro" id="IPR000843">
    <property type="entry name" value="HTH_LacI"/>
</dbReference>
<keyword evidence="2" id="KW-0238">DNA-binding</keyword>
<evidence type="ECO:0000313" key="6">
    <source>
        <dbReference type="EMBL" id="AWI10301.1"/>
    </source>
</evidence>
<dbReference type="PANTHER" id="PTHR30146:SF153">
    <property type="entry name" value="LACTOSE OPERON REPRESSOR"/>
    <property type="match status" value="1"/>
</dbReference>
<dbReference type="InterPro" id="IPR046335">
    <property type="entry name" value="LacI/GalR-like_sensor"/>
</dbReference>
<dbReference type="Gene3D" id="3.40.50.2300">
    <property type="match status" value="2"/>
</dbReference>
<reference evidence="6 7" key="1">
    <citation type="journal article" date="2018" name="Syst. Appl. Microbiol.">
        <title>Ereboglobus luteus gen. nov. sp. nov. from cockroach guts, and new insights into the oxygen relationship of the genera Opitutus and Didymococcus (Verrucomicrobia: Opitutaceae).</title>
        <authorList>
            <person name="Tegtmeier D."/>
            <person name="Belitz A."/>
            <person name="Radek R."/>
            <person name="Heimerl T."/>
            <person name="Brune A."/>
        </authorList>
    </citation>
    <scope>NUCLEOTIDE SEQUENCE [LARGE SCALE GENOMIC DNA]</scope>
    <source>
        <strain evidence="6 7">Ho45</strain>
    </source>
</reference>
<proteinExistence type="predicted"/>
<dbReference type="PROSITE" id="PS50932">
    <property type="entry name" value="HTH_LACI_2"/>
    <property type="match status" value="1"/>
</dbReference>
<organism evidence="6 7">
    <name type="scientific">Ereboglobus luteus</name>
    <dbReference type="NCBI Taxonomy" id="1796921"/>
    <lineage>
        <taxon>Bacteria</taxon>
        <taxon>Pseudomonadati</taxon>
        <taxon>Verrucomicrobiota</taxon>
        <taxon>Opitutia</taxon>
        <taxon>Opitutales</taxon>
        <taxon>Opitutaceae</taxon>
        <taxon>Ereboglobus</taxon>
    </lineage>
</organism>
<dbReference type="SUPFAM" id="SSF47413">
    <property type="entry name" value="lambda repressor-like DNA-binding domains"/>
    <property type="match status" value="1"/>
</dbReference>
<dbReference type="AlphaFoldDB" id="A0A2U8E632"/>
<dbReference type="PANTHER" id="PTHR30146">
    <property type="entry name" value="LACI-RELATED TRANSCRIPTIONAL REPRESSOR"/>
    <property type="match status" value="1"/>
</dbReference>
<dbReference type="CDD" id="cd01392">
    <property type="entry name" value="HTH_LacI"/>
    <property type="match status" value="1"/>
</dbReference>
<dbReference type="Pfam" id="PF00356">
    <property type="entry name" value="LacI"/>
    <property type="match status" value="1"/>
</dbReference>